<accession>A0A561ETV2</accession>
<comment type="caution">
    <text evidence="5">The sequence shown here is derived from an EMBL/GenBank/DDBJ whole genome shotgun (WGS) entry which is preliminary data.</text>
</comment>
<dbReference type="EMBL" id="VIVR01000001">
    <property type="protein sequence ID" value="TWE19040.1"/>
    <property type="molecule type" value="Genomic_DNA"/>
</dbReference>
<keyword evidence="3 4" id="KW-0012">Acyltransferase</keyword>
<evidence type="ECO:0000313" key="5">
    <source>
        <dbReference type="EMBL" id="TWE19040.1"/>
    </source>
</evidence>
<evidence type="ECO:0000256" key="3">
    <source>
        <dbReference type="ARBA" id="ARBA00023315"/>
    </source>
</evidence>
<name>A0A561ETV2_9ACTN</name>
<dbReference type="InterPro" id="IPR003679">
    <property type="entry name" value="Amioglycoside_AcTrfase"/>
</dbReference>
<evidence type="ECO:0000256" key="1">
    <source>
        <dbReference type="ARBA" id="ARBA00006383"/>
    </source>
</evidence>
<comment type="similarity">
    <text evidence="1 4">Belongs to the antibiotic N-acetyltransferase family.</text>
</comment>
<evidence type="ECO:0000256" key="2">
    <source>
        <dbReference type="ARBA" id="ARBA00022679"/>
    </source>
</evidence>
<dbReference type="RefSeq" id="WP_145792577.1">
    <property type="nucleotide sequence ID" value="NZ_BAAABR010000045.1"/>
</dbReference>
<proteinExistence type="inferred from homology"/>
<keyword evidence="2 4" id="KW-0808">Transferase</keyword>
<evidence type="ECO:0000256" key="4">
    <source>
        <dbReference type="RuleBase" id="RU365031"/>
    </source>
</evidence>
<reference evidence="5 6" key="1">
    <citation type="submission" date="2019-06" db="EMBL/GenBank/DDBJ databases">
        <title>Sequencing the genomes of 1000 actinobacteria strains.</title>
        <authorList>
            <person name="Klenk H.-P."/>
        </authorList>
    </citation>
    <scope>NUCLEOTIDE SEQUENCE [LARGE SCALE GENOMIC DNA]</scope>
    <source>
        <strain evidence="5 6">DSM 41649</strain>
    </source>
</reference>
<keyword evidence="6" id="KW-1185">Reference proteome</keyword>
<dbReference type="PANTHER" id="PTHR11104:SF0">
    <property type="entry name" value="SPBETA PROPHAGE-DERIVED AMINOGLYCOSIDE N(3')-ACETYLTRANSFERASE-LIKE PROTEIN YOKD"/>
    <property type="match status" value="1"/>
</dbReference>
<dbReference type="InterPro" id="IPR028345">
    <property type="entry name" value="Antibiotic_NAT-like"/>
</dbReference>
<organism evidence="5 6">
    <name type="scientific">Kitasatospora atroaurantiaca</name>
    <dbReference type="NCBI Taxonomy" id="285545"/>
    <lineage>
        <taxon>Bacteria</taxon>
        <taxon>Bacillati</taxon>
        <taxon>Actinomycetota</taxon>
        <taxon>Actinomycetes</taxon>
        <taxon>Kitasatosporales</taxon>
        <taxon>Streptomycetaceae</taxon>
        <taxon>Kitasatospora</taxon>
    </lineage>
</organism>
<sequence>MFAAGKLEQDLRDLGITRGETLLVQSSLRSIGRVDGGAGTVLKALMHVLGEEGTLVVYTATPENSDTSRLALAPTIGMSPAELREHRDRMPPFDPVTSPTSPILGHFSEVVRAEKAAVRSNHPQTSFTALGRRAEELMAEHRLDCHLGDRSPVRKLYDSEARALLIGVPVWCCTAFHLAEYWQPEPPIQRYGCVVTDGLGLRRWMHFDAVHLVDEHFVPMGPALAAGMPSLVEGMFGDAECFLLRIPEGVDVADKFLRECRT</sequence>
<dbReference type="GO" id="GO:0046677">
    <property type="term" value="P:response to antibiotic"/>
    <property type="evidence" value="ECO:0007669"/>
    <property type="project" value="UniProtKB-KW"/>
</dbReference>
<dbReference type="GO" id="GO:0046353">
    <property type="term" value="F:aminoglycoside 3-N-acetyltransferase activity"/>
    <property type="evidence" value="ECO:0007669"/>
    <property type="project" value="UniProtKB-EC"/>
</dbReference>
<dbReference type="SUPFAM" id="SSF110710">
    <property type="entry name" value="TTHA0583/YokD-like"/>
    <property type="match status" value="1"/>
</dbReference>
<dbReference type="Pfam" id="PF02522">
    <property type="entry name" value="Antibiotic_NAT"/>
    <property type="match status" value="1"/>
</dbReference>
<dbReference type="PANTHER" id="PTHR11104">
    <property type="entry name" value="AMINOGLYCOSIDE N3-ACETYLTRANSFERASE"/>
    <property type="match status" value="1"/>
</dbReference>
<dbReference type="OrthoDB" id="7330654at2"/>
<evidence type="ECO:0000313" key="6">
    <source>
        <dbReference type="Proteomes" id="UP000318416"/>
    </source>
</evidence>
<dbReference type="AlphaFoldDB" id="A0A561ETV2"/>
<comment type="catalytic activity">
    <reaction evidence="4">
        <text>a 2-deoxystreptamine antibiotic + acetyl-CoA = an N(3)-acetyl-2-deoxystreptamine antibiotic + CoA + H(+)</text>
        <dbReference type="Rhea" id="RHEA:12665"/>
        <dbReference type="ChEBI" id="CHEBI:15378"/>
        <dbReference type="ChEBI" id="CHEBI:57287"/>
        <dbReference type="ChEBI" id="CHEBI:57288"/>
        <dbReference type="ChEBI" id="CHEBI:57921"/>
        <dbReference type="ChEBI" id="CHEBI:77452"/>
        <dbReference type="EC" id="2.3.1.81"/>
    </reaction>
</comment>
<dbReference type="EC" id="2.3.1.-" evidence="4"/>
<keyword evidence="4" id="KW-0046">Antibiotic resistance</keyword>
<dbReference type="Proteomes" id="UP000318416">
    <property type="component" value="Unassembled WGS sequence"/>
</dbReference>
<protein>
    <recommendedName>
        <fullName evidence="4">Aminoglycoside N(3)-acetyltransferase</fullName>
        <ecNumber evidence="4">2.3.1.-</ecNumber>
    </recommendedName>
</protein>
<gene>
    <name evidence="5" type="ORF">FB465_4142</name>
</gene>